<dbReference type="RefSeq" id="WP_057625060.1">
    <property type="nucleotide sequence ID" value="NZ_LKHV02000001.1"/>
</dbReference>
<protein>
    <submittedName>
        <fullName evidence="3">BolA family transcriptional regulator</fullName>
    </submittedName>
    <submittedName>
        <fullName evidence="2">Transcriptional regulator BolA</fullName>
    </submittedName>
</protein>
<dbReference type="InterPro" id="IPR002634">
    <property type="entry name" value="BolA"/>
</dbReference>
<reference evidence="3" key="3">
    <citation type="submission" date="2021-06" db="EMBL/GenBank/DDBJ databases">
        <title>Genomic Description and Analysis of Intracellular Bacteria, Candidatus Berkiella cookevillensis and Candidatus Berkiella aquae.</title>
        <authorList>
            <person name="Kidane D.T."/>
            <person name="Mehari Y.T."/>
            <person name="Rice F.C."/>
            <person name="Arivett B.A."/>
            <person name="Farone A.L."/>
            <person name="Berk S.G."/>
            <person name="Farone M.B."/>
        </authorList>
    </citation>
    <scope>NUCLEOTIDE SEQUENCE</scope>
    <source>
        <strain evidence="3">CC99</strain>
    </source>
</reference>
<evidence type="ECO:0000313" key="3">
    <source>
        <dbReference type="EMBL" id="MCS5709066.1"/>
    </source>
</evidence>
<reference evidence="3" key="2">
    <citation type="journal article" date="2016" name="Genome Announc.">
        <title>Draft Genome Sequences of Two Novel Amoeba-Resistant Intranuclear Bacteria, 'Candidatus Berkiella cookevillensis' and 'Candidatus Berkiella aquae'.</title>
        <authorList>
            <person name="Mehari Y.T."/>
            <person name="Arivett B.A."/>
            <person name="Farone A.L."/>
            <person name="Gunderson J.H."/>
            <person name="Farone M.B."/>
        </authorList>
    </citation>
    <scope>NUCLEOTIDE SEQUENCE</scope>
    <source>
        <strain evidence="3">CC99</strain>
    </source>
</reference>
<dbReference type="Gene3D" id="3.30.300.90">
    <property type="entry name" value="BolA-like"/>
    <property type="match status" value="1"/>
</dbReference>
<accession>A0A0Q9YNU5</accession>
<dbReference type="STRING" id="437022.CC99x_01950"/>
<proteinExistence type="inferred from homology"/>
<sequence length="93" mass="10311">MNTETLTRVQIIEQKIKQALNPQSIEIIDDSSQHIGHAGAERGAGHYTVIVIATQFEALSKVKRHQLVYATIQDMIPNEIHAIQIKALAPSEV</sequence>
<dbReference type="EMBL" id="LKHV02000001">
    <property type="protein sequence ID" value="MCS5709066.1"/>
    <property type="molecule type" value="Genomic_DNA"/>
</dbReference>
<evidence type="ECO:0000256" key="1">
    <source>
        <dbReference type="RuleBase" id="RU003860"/>
    </source>
</evidence>
<keyword evidence="4" id="KW-1185">Reference proteome</keyword>
<name>A0A0Q9YNU5_9GAMM</name>
<dbReference type="PANTHER" id="PTHR46230:SF7">
    <property type="entry name" value="BOLA-LIKE PROTEIN 1"/>
    <property type="match status" value="1"/>
</dbReference>
<comment type="caution">
    <text evidence="2">The sequence shown here is derived from an EMBL/GenBank/DDBJ whole genome shotgun (WGS) entry which is preliminary data.</text>
</comment>
<reference evidence="2" key="1">
    <citation type="submission" date="2015-09" db="EMBL/GenBank/DDBJ databases">
        <title>Draft Genome Sequences of Two Novel Amoeba-resistant Intranuclear Bacteria, Candidatus Berkiella cookevillensis and Candidatus Berkiella aquae.</title>
        <authorList>
            <person name="Mehari Y.T."/>
            <person name="Arivett B.A."/>
            <person name="Farone A.L."/>
            <person name="Gunderson J.H."/>
            <person name="Farone M.B."/>
        </authorList>
    </citation>
    <scope>NUCLEOTIDE SEQUENCE [LARGE SCALE GENOMIC DNA]</scope>
    <source>
        <strain evidence="2">CC99</strain>
    </source>
</reference>
<dbReference type="AlphaFoldDB" id="A0A0Q9YNU5"/>
<dbReference type="PANTHER" id="PTHR46230">
    <property type="match status" value="1"/>
</dbReference>
<dbReference type="Proteomes" id="UP000051494">
    <property type="component" value="Unassembled WGS sequence"/>
</dbReference>
<dbReference type="SUPFAM" id="SSF82657">
    <property type="entry name" value="BolA-like"/>
    <property type="match status" value="1"/>
</dbReference>
<organism evidence="2">
    <name type="scientific">Candidatus Berkiella cookevillensis</name>
    <dbReference type="NCBI Taxonomy" id="437022"/>
    <lineage>
        <taxon>Bacteria</taxon>
        <taxon>Pseudomonadati</taxon>
        <taxon>Pseudomonadota</taxon>
        <taxon>Gammaproteobacteria</taxon>
        <taxon>Candidatus Berkiellales</taxon>
        <taxon>Candidatus Berkiellaceae</taxon>
        <taxon>Candidatus Berkiella</taxon>
    </lineage>
</organism>
<dbReference type="PIRSF" id="PIRSF003113">
    <property type="entry name" value="BolA"/>
    <property type="match status" value="1"/>
</dbReference>
<dbReference type="Pfam" id="PF01722">
    <property type="entry name" value="BolA"/>
    <property type="match status" value="1"/>
</dbReference>
<evidence type="ECO:0000313" key="4">
    <source>
        <dbReference type="Proteomes" id="UP000051494"/>
    </source>
</evidence>
<evidence type="ECO:0000313" key="2">
    <source>
        <dbReference type="EMBL" id="KRG17827.1"/>
    </source>
</evidence>
<dbReference type="GO" id="GO:0016226">
    <property type="term" value="P:iron-sulfur cluster assembly"/>
    <property type="evidence" value="ECO:0007669"/>
    <property type="project" value="TreeGrafter"/>
</dbReference>
<gene>
    <name evidence="3" type="ORF">CC99x_009135</name>
    <name evidence="2" type="ORF">CC99x_01950</name>
</gene>
<dbReference type="InterPro" id="IPR036065">
    <property type="entry name" value="BolA-like_sf"/>
</dbReference>
<comment type="similarity">
    <text evidence="1">Belongs to the BolA/IbaG family.</text>
</comment>
<dbReference type="OrthoDB" id="9812890at2"/>
<dbReference type="EMBL" id="LKHV01000011">
    <property type="protein sequence ID" value="KRG17827.1"/>
    <property type="molecule type" value="Genomic_DNA"/>
</dbReference>